<evidence type="ECO:0000313" key="4">
    <source>
        <dbReference type="Proteomes" id="UP001558613"/>
    </source>
</evidence>
<keyword evidence="4" id="KW-1185">Reference proteome</keyword>
<gene>
    <name evidence="3" type="ORF">QQF64_031146</name>
</gene>
<sequence length="72" mass="8232">MTRSRRIMTRFWRFVIMAHFSGAGTSPGAFNFSEPARVTSSRPPVLAVSHGRQERHRRELSPRSARTRAAHI</sequence>
<feature type="chain" id="PRO_5045522431" description="Secreted protein" evidence="2">
    <location>
        <begin position="24"/>
        <end position="72"/>
    </location>
</feature>
<comment type="caution">
    <text evidence="3">The sequence shown here is derived from an EMBL/GenBank/DDBJ whole genome shotgun (WGS) entry which is preliminary data.</text>
</comment>
<evidence type="ECO:0008006" key="5">
    <source>
        <dbReference type="Google" id="ProtNLM"/>
    </source>
</evidence>
<proteinExistence type="predicted"/>
<evidence type="ECO:0000256" key="1">
    <source>
        <dbReference type="SAM" id="MobiDB-lite"/>
    </source>
</evidence>
<dbReference type="EMBL" id="JAYMGO010000007">
    <property type="protein sequence ID" value="KAL1272130.1"/>
    <property type="molecule type" value="Genomic_DNA"/>
</dbReference>
<feature type="region of interest" description="Disordered" evidence="1">
    <location>
        <begin position="41"/>
        <end position="72"/>
    </location>
</feature>
<dbReference type="Proteomes" id="UP001558613">
    <property type="component" value="Unassembled WGS sequence"/>
</dbReference>
<organism evidence="3 4">
    <name type="scientific">Cirrhinus molitorella</name>
    <name type="common">mud carp</name>
    <dbReference type="NCBI Taxonomy" id="172907"/>
    <lineage>
        <taxon>Eukaryota</taxon>
        <taxon>Metazoa</taxon>
        <taxon>Chordata</taxon>
        <taxon>Craniata</taxon>
        <taxon>Vertebrata</taxon>
        <taxon>Euteleostomi</taxon>
        <taxon>Actinopterygii</taxon>
        <taxon>Neopterygii</taxon>
        <taxon>Teleostei</taxon>
        <taxon>Ostariophysi</taxon>
        <taxon>Cypriniformes</taxon>
        <taxon>Cyprinidae</taxon>
        <taxon>Labeoninae</taxon>
        <taxon>Labeonini</taxon>
        <taxon>Cirrhinus</taxon>
    </lineage>
</organism>
<evidence type="ECO:0000313" key="3">
    <source>
        <dbReference type="EMBL" id="KAL1272130.1"/>
    </source>
</evidence>
<feature type="signal peptide" evidence="2">
    <location>
        <begin position="1"/>
        <end position="23"/>
    </location>
</feature>
<reference evidence="3 4" key="1">
    <citation type="submission" date="2023-09" db="EMBL/GenBank/DDBJ databases">
        <authorList>
            <person name="Wang M."/>
        </authorList>
    </citation>
    <scope>NUCLEOTIDE SEQUENCE [LARGE SCALE GENOMIC DNA]</scope>
    <source>
        <strain evidence="3">GT-2023</strain>
        <tissue evidence="3">Liver</tissue>
    </source>
</reference>
<protein>
    <recommendedName>
        <fullName evidence="5">Secreted protein</fullName>
    </recommendedName>
</protein>
<evidence type="ECO:0000256" key="2">
    <source>
        <dbReference type="SAM" id="SignalP"/>
    </source>
</evidence>
<accession>A0ABR3N5C0</accession>
<name>A0ABR3N5C0_9TELE</name>
<keyword evidence="2" id="KW-0732">Signal</keyword>